<name>A0AA85K8Z5_TRIRE</name>
<reference evidence="1" key="1">
    <citation type="submission" date="2022-06" db="EMBL/GenBank/DDBJ databases">
        <authorList>
            <person name="Berger JAMES D."/>
            <person name="Berger JAMES D."/>
        </authorList>
    </citation>
    <scope>NUCLEOTIDE SEQUENCE [LARGE SCALE GENOMIC DNA]</scope>
</reference>
<evidence type="ECO:0000313" key="1">
    <source>
        <dbReference type="Proteomes" id="UP000050795"/>
    </source>
</evidence>
<sequence>MHTQGISSKHFEYSNCLQKISDAIQKWETTRNSVIKSCQRLEESHKEDNRLANVQPCFSLPILNELIETRLDTSRKLAIGKYQEKSFDAIDKFNVSTNNLLSIMNSLVENIMNHQSVSSNQLPKVMTIQSILNSIDAFKTLLINEYDAIRLYHVKRVFIHSDSFNDLLVNSNPLPDNSPTKLVWCNEFIVQLNTLLDFLI</sequence>
<dbReference type="WBParaSite" id="TREG1_69590.1">
    <property type="protein sequence ID" value="TREG1_69590.1"/>
    <property type="gene ID" value="TREG1_69590"/>
</dbReference>
<reference evidence="2" key="2">
    <citation type="submission" date="2023-11" db="UniProtKB">
        <authorList>
            <consortium name="WormBaseParasite"/>
        </authorList>
    </citation>
    <scope>IDENTIFICATION</scope>
</reference>
<dbReference type="AlphaFoldDB" id="A0AA85K8Z5"/>
<accession>A0AA85K8Z5</accession>
<evidence type="ECO:0000313" key="2">
    <source>
        <dbReference type="WBParaSite" id="TREG1_69590.1"/>
    </source>
</evidence>
<dbReference type="Proteomes" id="UP000050795">
    <property type="component" value="Unassembled WGS sequence"/>
</dbReference>
<proteinExistence type="predicted"/>
<protein>
    <submittedName>
        <fullName evidence="2">AATF-Che1 domain-containing protein</fullName>
    </submittedName>
</protein>
<organism evidence="1 2">
    <name type="scientific">Trichobilharzia regenti</name>
    <name type="common">Nasal bird schistosome</name>
    <dbReference type="NCBI Taxonomy" id="157069"/>
    <lineage>
        <taxon>Eukaryota</taxon>
        <taxon>Metazoa</taxon>
        <taxon>Spiralia</taxon>
        <taxon>Lophotrochozoa</taxon>
        <taxon>Platyhelminthes</taxon>
        <taxon>Trematoda</taxon>
        <taxon>Digenea</taxon>
        <taxon>Strigeidida</taxon>
        <taxon>Schistosomatoidea</taxon>
        <taxon>Schistosomatidae</taxon>
        <taxon>Trichobilharzia</taxon>
    </lineage>
</organism>
<keyword evidence="1" id="KW-1185">Reference proteome</keyword>